<evidence type="ECO:0000313" key="1">
    <source>
        <dbReference type="EMBL" id="GLI33623.1"/>
    </source>
</evidence>
<name>A0A9W6D2Y1_9BACT</name>
<proteinExistence type="predicted"/>
<sequence>MHFKDQADSSGPKWQGDEPFETYRYTASGYKLDLMSLRPKGEILRSPTFVRDDQNPNSNRVQL</sequence>
<keyword evidence="2" id="KW-1185">Reference proteome</keyword>
<organism evidence="1 2">
    <name type="scientific">Desulforhabdus amnigena</name>
    <dbReference type="NCBI Taxonomy" id="40218"/>
    <lineage>
        <taxon>Bacteria</taxon>
        <taxon>Pseudomonadati</taxon>
        <taxon>Thermodesulfobacteriota</taxon>
        <taxon>Syntrophobacteria</taxon>
        <taxon>Syntrophobacterales</taxon>
        <taxon>Syntrophobacteraceae</taxon>
        <taxon>Desulforhabdus</taxon>
    </lineage>
</organism>
<dbReference type="AlphaFoldDB" id="A0A9W6D2Y1"/>
<protein>
    <submittedName>
        <fullName evidence="1">Uncharacterized protein</fullName>
    </submittedName>
</protein>
<dbReference type="Proteomes" id="UP001144372">
    <property type="component" value="Unassembled WGS sequence"/>
</dbReference>
<comment type="caution">
    <text evidence="1">The sequence shown here is derived from an EMBL/GenBank/DDBJ whole genome shotgun (WGS) entry which is preliminary data.</text>
</comment>
<gene>
    <name evidence="1" type="ORF">DAMNIGENAA_10560</name>
</gene>
<dbReference type="EMBL" id="BSDR01000001">
    <property type="protein sequence ID" value="GLI33623.1"/>
    <property type="molecule type" value="Genomic_DNA"/>
</dbReference>
<accession>A0A9W6D2Y1</accession>
<evidence type="ECO:0000313" key="2">
    <source>
        <dbReference type="Proteomes" id="UP001144372"/>
    </source>
</evidence>
<reference evidence="1" key="1">
    <citation type="submission" date="2022-12" db="EMBL/GenBank/DDBJ databases">
        <title>Reference genome sequencing for broad-spectrum identification of bacterial and archaeal isolates by mass spectrometry.</title>
        <authorList>
            <person name="Sekiguchi Y."/>
            <person name="Tourlousse D.M."/>
        </authorList>
    </citation>
    <scope>NUCLEOTIDE SEQUENCE</scope>
    <source>
        <strain evidence="1">ASRB1</strain>
    </source>
</reference>